<dbReference type="RefSeq" id="WP_013021528.1">
    <property type="nucleotide sequence ID" value="NC_013947.1"/>
</dbReference>
<dbReference type="EMBL" id="CP001778">
    <property type="protein sequence ID" value="ADD45957.1"/>
    <property type="molecule type" value="Genomic_DNA"/>
</dbReference>
<keyword evidence="3" id="KW-1185">Reference proteome</keyword>
<proteinExistence type="predicted"/>
<protein>
    <recommendedName>
        <fullName evidence="4">NB-ARC domain-containing protein</fullName>
    </recommendedName>
</protein>
<dbReference type="OrthoDB" id="134501at2"/>
<evidence type="ECO:0008006" key="4">
    <source>
        <dbReference type="Google" id="ProtNLM"/>
    </source>
</evidence>
<dbReference type="Proteomes" id="UP000000844">
    <property type="component" value="Chromosome"/>
</dbReference>
<dbReference type="Gene3D" id="3.40.50.300">
    <property type="entry name" value="P-loop containing nucleotide triphosphate hydrolases"/>
    <property type="match status" value="1"/>
</dbReference>
<evidence type="ECO:0000313" key="2">
    <source>
        <dbReference type="EMBL" id="ADD45957.1"/>
    </source>
</evidence>
<organism evidence="2 3">
    <name type="scientific">Stackebrandtia nassauensis (strain DSM 44728 / CIP 108903 / NRRL B-16338 / NBRC 102104 / LLR-40K-21)</name>
    <dbReference type="NCBI Taxonomy" id="446470"/>
    <lineage>
        <taxon>Bacteria</taxon>
        <taxon>Bacillati</taxon>
        <taxon>Actinomycetota</taxon>
        <taxon>Actinomycetes</taxon>
        <taxon>Glycomycetales</taxon>
        <taxon>Glycomycetaceae</taxon>
        <taxon>Stackebrandtia</taxon>
    </lineage>
</organism>
<name>D3Q472_STANL</name>
<dbReference type="PANTHER" id="PTHR47691:SF3">
    <property type="entry name" value="HTH-TYPE TRANSCRIPTIONAL REGULATOR RV0890C-RELATED"/>
    <property type="match status" value="1"/>
</dbReference>
<dbReference type="SUPFAM" id="SSF48452">
    <property type="entry name" value="TPR-like"/>
    <property type="match status" value="1"/>
</dbReference>
<dbReference type="eggNOG" id="COG3903">
    <property type="taxonomic scope" value="Bacteria"/>
</dbReference>
<evidence type="ECO:0000256" key="1">
    <source>
        <dbReference type="SAM" id="MobiDB-lite"/>
    </source>
</evidence>
<evidence type="ECO:0000313" key="3">
    <source>
        <dbReference type="Proteomes" id="UP000000844"/>
    </source>
</evidence>
<dbReference type="InterPro" id="IPR011990">
    <property type="entry name" value="TPR-like_helical_dom_sf"/>
</dbReference>
<dbReference type="SUPFAM" id="SSF52540">
    <property type="entry name" value="P-loop containing nucleoside triphosphate hydrolases"/>
    <property type="match status" value="1"/>
</dbReference>
<dbReference type="AlphaFoldDB" id="D3Q472"/>
<feature type="region of interest" description="Disordered" evidence="1">
    <location>
        <begin position="753"/>
        <end position="772"/>
    </location>
</feature>
<dbReference type="HOGENOM" id="CLU_350510_0_0_11"/>
<dbReference type="PANTHER" id="PTHR47691">
    <property type="entry name" value="REGULATOR-RELATED"/>
    <property type="match status" value="1"/>
</dbReference>
<dbReference type="STRING" id="446470.Snas_6340"/>
<reference evidence="2 3" key="1">
    <citation type="journal article" date="2009" name="Stand. Genomic Sci.">
        <title>Complete genome sequence of Stackebrandtia nassauensis type strain (LLR-40K-21).</title>
        <authorList>
            <person name="Munk C."/>
            <person name="Lapidus A."/>
            <person name="Copeland A."/>
            <person name="Jando M."/>
            <person name="Mayilraj S."/>
            <person name="Glavina Del Rio T."/>
            <person name="Nolan M."/>
            <person name="Chen F."/>
            <person name="Lucas S."/>
            <person name="Tice H."/>
            <person name="Cheng J.F."/>
            <person name="Han C."/>
            <person name="Detter J.C."/>
            <person name="Bruce D."/>
            <person name="Goodwin L."/>
            <person name="Chain P."/>
            <person name="Pitluck S."/>
            <person name="Goker M."/>
            <person name="Ovchinikova G."/>
            <person name="Pati A."/>
            <person name="Ivanova N."/>
            <person name="Mavromatis K."/>
            <person name="Chen A."/>
            <person name="Palaniappan K."/>
            <person name="Land M."/>
            <person name="Hauser L."/>
            <person name="Chang Y.J."/>
            <person name="Jeffries C.D."/>
            <person name="Bristow J."/>
            <person name="Eisen J.A."/>
            <person name="Markowitz V."/>
            <person name="Hugenholtz P."/>
            <person name="Kyrpides N.C."/>
            <person name="Klenk H.P."/>
        </authorList>
    </citation>
    <scope>NUCLEOTIDE SEQUENCE [LARGE SCALE GENOMIC DNA]</scope>
    <source>
        <strain evidence="3">DSM 44728 / CIP 108903 / NRRL B-16338 / NBRC 102104 / LLR-40K-21</strain>
    </source>
</reference>
<gene>
    <name evidence="2" type="ordered locus">Snas_6340</name>
</gene>
<accession>D3Q472</accession>
<dbReference type="InterPro" id="IPR027417">
    <property type="entry name" value="P-loop_NTPase"/>
</dbReference>
<dbReference type="KEGG" id="sna:Snas_6340"/>
<sequence>MVEAFFGGRWAGKALDRVGQQFRTAVLGTEVQRALVQAVAAAVKRAAEILHGEDEVGAENLVRCLMERDSRELPLVDGTRLGELRTAVGPWVRDVFVPVNGEFSDEWGDGLDGGQPAEAHEELSTEIDELCEVLSAEIVAAVRENAETGGGELRGIWSGYQYEVTHRQLEELVEERRLYGELSEGLWIGGDGVPARVAGGGLGPSRIDYGRISTSADHFVGRVEQLAELESLRASGMVGMVCSVGGFGGVGKTALVSAFAKSVADEYPDGLVFVDFQSYPETDRALRAEDVLPGLLKLGCGMTAPVVDRMSREEQFASWHAVIDGRRMIFLWDNVFEDEQIEPLRARGEGSLTLITSRNRFHVDGARMLDLDVLPLSDAVAMFAEIAGADRCGDVEAVKRIANACDRVPVLIGAMAAKLMTGIKTLSELDIEVAELPDARTKARVFSILDDAYLCLSPIQQEIYELLGTHPGRYLTVGTVAVMLEQALGHEVSLEEAVDALDALVARRLADPHRGEVVPEGLAEFAYTAHDVILDHAQYLAVSVAGKFTNRFNVLCAYYGMRLDEHRENEDRSWFIAEHTALLAVFTSVTDYPEVTMKLGNKLDFWGAISDAKSCFEHVYDIYREAGNRMGEAEVLVLLGAVSPVASATDDPVSYLQRAYDIYLDEGEVVKAINCRLRIAMLTADDHMAISALGELSDLFPETFVETTDDENGRGAGLAYRRLHDHVLINGGDNIAGATLLALASMVLGSDEHSHTRAEYEEATGPQEEPDF</sequence>